<evidence type="ECO:0000313" key="2">
    <source>
        <dbReference type="EMBL" id="GIZ46601.1"/>
    </source>
</evidence>
<protein>
    <recommendedName>
        <fullName evidence="1">Heterokaryon incompatibility domain-containing protein</fullName>
    </recommendedName>
</protein>
<dbReference type="InterPro" id="IPR052895">
    <property type="entry name" value="HetReg/Transcr_Mod"/>
</dbReference>
<dbReference type="EMBL" id="BOLY01000006">
    <property type="protein sequence ID" value="GIZ46601.1"/>
    <property type="molecule type" value="Genomic_DNA"/>
</dbReference>
<dbReference type="OrthoDB" id="3649134at2759"/>
<dbReference type="PANTHER" id="PTHR24148:SF73">
    <property type="entry name" value="HET DOMAIN PROTEIN (AFU_ORTHOLOGUE AFUA_8G01020)"/>
    <property type="match status" value="1"/>
</dbReference>
<sequence>MEGASWQPTTYGNLYEALEKPGTQIRLLKFSSGPQVGILRLDTSVWDVADPPPYVAISYTWGPPKMRLIFINKAAIKVHHNAFYALWQVRQHFSDRYIWIDSISIHQGDTTEKSAQVEMIYQIYRKAWRVAACLGEHTHDGNWLLAMAQSLARLNREVELTRQIASNSEDGTSNQQSPILTYIYDGLGVHE</sequence>
<evidence type="ECO:0000259" key="1">
    <source>
        <dbReference type="Pfam" id="PF06985"/>
    </source>
</evidence>
<dbReference type="Pfam" id="PF06985">
    <property type="entry name" value="HET"/>
    <property type="match status" value="1"/>
</dbReference>
<dbReference type="PANTHER" id="PTHR24148">
    <property type="entry name" value="ANKYRIN REPEAT DOMAIN-CONTAINING PROTEIN 39 HOMOLOG-RELATED"/>
    <property type="match status" value="1"/>
</dbReference>
<dbReference type="AlphaFoldDB" id="A0A9P3CQ14"/>
<dbReference type="Proteomes" id="UP000825890">
    <property type="component" value="Unassembled WGS sequence"/>
</dbReference>
<feature type="domain" description="Heterokaryon incompatibility" evidence="1">
    <location>
        <begin position="54"/>
        <end position="162"/>
    </location>
</feature>
<gene>
    <name evidence="2" type="ORF">CKM354_000972100</name>
</gene>
<dbReference type="RefSeq" id="XP_044661088.1">
    <property type="nucleotide sequence ID" value="XM_044805153.1"/>
</dbReference>
<evidence type="ECO:0000313" key="3">
    <source>
        <dbReference type="Proteomes" id="UP000825890"/>
    </source>
</evidence>
<dbReference type="InterPro" id="IPR010730">
    <property type="entry name" value="HET"/>
</dbReference>
<accession>A0A9P3CQ14</accession>
<name>A0A9P3CQ14_9PEZI</name>
<comment type="caution">
    <text evidence="2">The sequence shown here is derived from an EMBL/GenBank/DDBJ whole genome shotgun (WGS) entry which is preliminary data.</text>
</comment>
<dbReference type="GeneID" id="68295296"/>
<proteinExistence type="predicted"/>
<keyword evidence="3" id="KW-1185">Reference proteome</keyword>
<organism evidence="2 3">
    <name type="scientific">Cercospora kikuchii</name>
    <dbReference type="NCBI Taxonomy" id="84275"/>
    <lineage>
        <taxon>Eukaryota</taxon>
        <taxon>Fungi</taxon>
        <taxon>Dikarya</taxon>
        <taxon>Ascomycota</taxon>
        <taxon>Pezizomycotina</taxon>
        <taxon>Dothideomycetes</taxon>
        <taxon>Dothideomycetidae</taxon>
        <taxon>Mycosphaerellales</taxon>
        <taxon>Mycosphaerellaceae</taxon>
        <taxon>Cercospora</taxon>
    </lineage>
</organism>
<reference evidence="2 3" key="1">
    <citation type="submission" date="2021-01" db="EMBL/GenBank/DDBJ databases">
        <title>Cercospora kikuchii MAFF 305040 whole genome shotgun sequence.</title>
        <authorList>
            <person name="Kashiwa T."/>
            <person name="Suzuki T."/>
        </authorList>
    </citation>
    <scope>NUCLEOTIDE SEQUENCE [LARGE SCALE GENOMIC DNA]</scope>
    <source>
        <strain evidence="2 3">MAFF 305040</strain>
    </source>
</reference>